<evidence type="ECO:0000256" key="1">
    <source>
        <dbReference type="SAM" id="MobiDB-lite"/>
    </source>
</evidence>
<dbReference type="InterPro" id="IPR025161">
    <property type="entry name" value="IS402-like_dom"/>
</dbReference>
<evidence type="ECO:0000313" key="3">
    <source>
        <dbReference type="EMBL" id="SJN34797.1"/>
    </source>
</evidence>
<proteinExistence type="predicted"/>
<dbReference type="Proteomes" id="UP000196320">
    <property type="component" value="Unassembled WGS sequence"/>
</dbReference>
<evidence type="ECO:0000259" key="2">
    <source>
        <dbReference type="Pfam" id="PF13340"/>
    </source>
</evidence>
<dbReference type="PANTHER" id="PTHR46637:SF1">
    <property type="entry name" value="BLL5188 PROTEIN"/>
    <property type="match status" value="1"/>
</dbReference>
<dbReference type="EMBL" id="FUKO01000020">
    <property type="protein sequence ID" value="SJN34797.1"/>
    <property type="molecule type" value="Genomic_DNA"/>
</dbReference>
<reference evidence="3 4" key="1">
    <citation type="submission" date="2017-02" db="EMBL/GenBank/DDBJ databases">
        <authorList>
            <person name="Peterson S.W."/>
        </authorList>
    </citation>
    <scope>NUCLEOTIDE SEQUENCE [LARGE SCALE GENOMIC DNA]</scope>
    <source>
        <strain evidence="3 4">B Mb 05.01</strain>
    </source>
</reference>
<sequence>MTDSQWALIGPLLPSNQGRRGHPFRDDRRVVDGIIYRFRAGVAWRDLPRGEFGPWQTIWKRHRRYAGDGTWDRVLQALLSQADTAGLVDWDVSVDATIARAHQHATNTRRPDQPTGGVLESQESQLR</sequence>
<dbReference type="Pfam" id="PF13340">
    <property type="entry name" value="DUF4096"/>
    <property type="match status" value="1"/>
</dbReference>
<feature type="region of interest" description="Disordered" evidence="1">
    <location>
        <begin position="102"/>
        <end position="127"/>
    </location>
</feature>
<feature type="domain" description="Insertion element IS402-like" evidence="2">
    <location>
        <begin position="1"/>
        <end position="74"/>
    </location>
</feature>
<gene>
    <name evidence="3" type="ORF">FM104_08595</name>
</gene>
<keyword evidence="4" id="KW-1185">Reference proteome</keyword>
<dbReference type="NCBIfam" id="NF033580">
    <property type="entry name" value="transpos_IS5_3"/>
    <property type="match status" value="1"/>
</dbReference>
<evidence type="ECO:0000313" key="4">
    <source>
        <dbReference type="Proteomes" id="UP000196320"/>
    </source>
</evidence>
<organism evidence="3 4">
    <name type="scientific">Microbacterium esteraromaticum</name>
    <dbReference type="NCBI Taxonomy" id="57043"/>
    <lineage>
        <taxon>Bacteria</taxon>
        <taxon>Bacillati</taxon>
        <taxon>Actinomycetota</taxon>
        <taxon>Actinomycetes</taxon>
        <taxon>Micrococcales</taxon>
        <taxon>Microbacteriaceae</taxon>
        <taxon>Microbacterium</taxon>
    </lineage>
</organism>
<name>A0A1R4JS27_9MICO</name>
<dbReference type="PANTHER" id="PTHR46637">
    <property type="entry name" value="TIS1421-TRANSPOSASE PROTEIN A"/>
    <property type="match status" value="1"/>
</dbReference>
<accession>A0A1R4JS27</accession>
<dbReference type="AlphaFoldDB" id="A0A1R4JS27"/>
<protein>
    <submittedName>
        <fullName evidence="3">Mobile element protein</fullName>
    </submittedName>
</protein>
<dbReference type="InterPro" id="IPR052909">
    <property type="entry name" value="Transposase_6_like"/>
</dbReference>